<keyword evidence="2" id="KW-1185">Reference proteome</keyword>
<sequence length="159" mass="18381">MMYIGTAALFAGMLVLFLFYYAARSQEKEQASEIPQAVTGELLHFLEKADDAYILTHETLEIRFFSRYATNLVCNEIMEAIYQKPPKMFGTRRFRHRSWSIVTQNGSELVVRKELVHKPIVMKKGIRVALGDDMVELWTITCHTHGFIIKQVTEPLRAQ</sequence>
<dbReference type="AlphaFoldDB" id="A0A4Y8Q743"/>
<evidence type="ECO:0000313" key="1">
    <source>
        <dbReference type="EMBL" id="TFE90143.1"/>
    </source>
</evidence>
<protein>
    <submittedName>
        <fullName evidence="1">Uncharacterized protein</fullName>
    </submittedName>
</protein>
<proteinExistence type="predicted"/>
<dbReference type="OrthoDB" id="2625708at2"/>
<organism evidence="1 2">
    <name type="scientific">Paenibacillus athensensis</name>
    <dbReference type="NCBI Taxonomy" id="1967502"/>
    <lineage>
        <taxon>Bacteria</taxon>
        <taxon>Bacillati</taxon>
        <taxon>Bacillota</taxon>
        <taxon>Bacilli</taxon>
        <taxon>Bacillales</taxon>
        <taxon>Paenibacillaceae</taxon>
        <taxon>Paenibacillus</taxon>
    </lineage>
</organism>
<dbReference type="RefSeq" id="WP_134750610.1">
    <property type="nucleotide sequence ID" value="NZ_MYFO02000001.1"/>
</dbReference>
<gene>
    <name evidence="1" type="ORF">B5M42_05605</name>
</gene>
<dbReference type="EMBL" id="MYFO01000005">
    <property type="protein sequence ID" value="TFE90143.1"/>
    <property type="molecule type" value="Genomic_DNA"/>
</dbReference>
<name>A0A4Y8Q743_9BACL</name>
<comment type="caution">
    <text evidence="1">The sequence shown here is derived from an EMBL/GenBank/DDBJ whole genome shotgun (WGS) entry which is preliminary data.</text>
</comment>
<accession>A0A4Y8Q743</accession>
<evidence type="ECO:0000313" key="2">
    <source>
        <dbReference type="Proteomes" id="UP000298246"/>
    </source>
</evidence>
<dbReference type="Proteomes" id="UP000298246">
    <property type="component" value="Unassembled WGS sequence"/>
</dbReference>
<reference evidence="1 2" key="1">
    <citation type="submission" date="2017-03" db="EMBL/GenBank/DDBJ databases">
        <title>Isolation of Levoglucosan Utilizing Bacteria.</title>
        <authorList>
            <person name="Arya A.S."/>
        </authorList>
    </citation>
    <scope>NUCLEOTIDE SEQUENCE [LARGE SCALE GENOMIC DNA]</scope>
    <source>
        <strain evidence="1 2">MEC069</strain>
    </source>
</reference>